<evidence type="ECO:0000256" key="4">
    <source>
        <dbReference type="ARBA" id="ARBA00022989"/>
    </source>
</evidence>
<evidence type="ECO:0000313" key="10">
    <source>
        <dbReference type="Proteomes" id="UP001107558"/>
    </source>
</evidence>
<sequence>MLFTIVTRIYFNGFEKDKDGTKLVAGLSVLCLYFSIENVIALYCLICLALKFRYNLLNVILYKNQHCKILAKISNHHIQLSEIIHLINQSFGLPMGFFFFFNMVQNIFGSFEIFLAIKKSTDWEYAIISIIWNISTTSFMIAIVVCAEKTLKSETKIERILNELLKSNDKNLKRILIIMDQFKHTKPELSCWIFRFDWKFILNFLGEVLAFLVILIQFDVKFRNE</sequence>
<dbReference type="GO" id="GO:0030425">
    <property type="term" value="C:dendrite"/>
    <property type="evidence" value="ECO:0007669"/>
    <property type="project" value="TreeGrafter"/>
</dbReference>
<dbReference type="GO" id="GO:0008049">
    <property type="term" value="P:male courtship behavior"/>
    <property type="evidence" value="ECO:0007669"/>
    <property type="project" value="TreeGrafter"/>
</dbReference>
<dbReference type="PANTHER" id="PTHR21143">
    <property type="entry name" value="INVERTEBRATE GUSTATORY RECEPTOR"/>
    <property type="match status" value="1"/>
</dbReference>
<dbReference type="PANTHER" id="PTHR21143:SF133">
    <property type="entry name" value="GUSTATORY AND PHEROMONE RECEPTOR 32A-RELATED"/>
    <property type="match status" value="1"/>
</dbReference>
<dbReference type="GO" id="GO:0005886">
    <property type="term" value="C:plasma membrane"/>
    <property type="evidence" value="ECO:0007669"/>
    <property type="project" value="UniProtKB-SubCell"/>
</dbReference>
<keyword evidence="6" id="KW-0675">Receptor</keyword>
<evidence type="ECO:0000313" key="9">
    <source>
        <dbReference type="EMBL" id="KAG5666472.1"/>
    </source>
</evidence>
<feature type="transmembrane region" description="Helical" evidence="8">
    <location>
        <begin position="23"/>
        <end position="50"/>
    </location>
</feature>
<evidence type="ECO:0000256" key="6">
    <source>
        <dbReference type="ARBA" id="ARBA00023170"/>
    </source>
</evidence>
<evidence type="ECO:0000256" key="7">
    <source>
        <dbReference type="ARBA" id="ARBA00023224"/>
    </source>
</evidence>
<evidence type="ECO:0000256" key="2">
    <source>
        <dbReference type="ARBA" id="ARBA00022475"/>
    </source>
</evidence>
<evidence type="ECO:0000256" key="3">
    <source>
        <dbReference type="ARBA" id="ARBA00022692"/>
    </source>
</evidence>
<comment type="subcellular location">
    <subcellularLocation>
        <location evidence="1">Cell membrane</location>
        <topology evidence="1">Multi-pass membrane protein</topology>
    </subcellularLocation>
</comment>
<dbReference type="Pfam" id="PF08395">
    <property type="entry name" value="7tm_7"/>
    <property type="match status" value="1"/>
</dbReference>
<evidence type="ECO:0000256" key="5">
    <source>
        <dbReference type="ARBA" id="ARBA00023136"/>
    </source>
</evidence>
<dbReference type="GO" id="GO:0050909">
    <property type="term" value="P:sensory perception of taste"/>
    <property type="evidence" value="ECO:0007669"/>
    <property type="project" value="InterPro"/>
</dbReference>
<dbReference type="EMBL" id="JADBJN010000004">
    <property type="protein sequence ID" value="KAG5666472.1"/>
    <property type="molecule type" value="Genomic_DNA"/>
</dbReference>
<reference evidence="9" key="1">
    <citation type="submission" date="2021-03" db="EMBL/GenBank/DDBJ databases">
        <title>Chromosome level genome of the anhydrobiotic midge Polypedilum vanderplanki.</title>
        <authorList>
            <person name="Yoshida Y."/>
            <person name="Kikawada T."/>
            <person name="Gusev O."/>
        </authorList>
    </citation>
    <scope>NUCLEOTIDE SEQUENCE</scope>
    <source>
        <strain evidence="9">NIAS01</strain>
        <tissue evidence="9">Whole body or cell culture</tissue>
    </source>
</reference>
<keyword evidence="10" id="KW-1185">Reference proteome</keyword>
<protein>
    <recommendedName>
        <fullName evidence="11">Gustatory receptor</fullName>
    </recommendedName>
</protein>
<keyword evidence="4 8" id="KW-1133">Transmembrane helix</keyword>
<dbReference type="GO" id="GO:0043025">
    <property type="term" value="C:neuronal cell body"/>
    <property type="evidence" value="ECO:0007669"/>
    <property type="project" value="TreeGrafter"/>
</dbReference>
<evidence type="ECO:0000256" key="1">
    <source>
        <dbReference type="ARBA" id="ARBA00004651"/>
    </source>
</evidence>
<keyword evidence="3 8" id="KW-0812">Transmembrane</keyword>
<comment type="caution">
    <text evidence="9">The sequence shown here is derived from an EMBL/GenBank/DDBJ whole genome shotgun (WGS) entry which is preliminary data.</text>
</comment>
<keyword evidence="2" id="KW-1003">Cell membrane</keyword>
<feature type="transmembrane region" description="Helical" evidence="8">
    <location>
        <begin position="123"/>
        <end position="147"/>
    </location>
</feature>
<dbReference type="AlphaFoldDB" id="A0A9J6BA62"/>
<evidence type="ECO:0008006" key="11">
    <source>
        <dbReference type="Google" id="ProtNLM"/>
    </source>
</evidence>
<dbReference type="GO" id="GO:0030424">
    <property type="term" value="C:axon"/>
    <property type="evidence" value="ECO:0007669"/>
    <property type="project" value="TreeGrafter"/>
</dbReference>
<dbReference type="InterPro" id="IPR013604">
    <property type="entry name" value="7TM_chemorcpt"/>
</dbReference>
<name>A0A9J6BA62_POLVA</name>
<organism evidence="9 10">
    <name type="scientific">Polypedilum vanderplanki</name>
    <name type="common">Sleeping chironomid midge</name>
    <dbReference type="NCBI Taxonomy" id="319348"/>
    <lineage>
        <taxon>Eukaryota</taxon>
        <taxon>Metazoa</taxon>
        <taxon>Ecdysozoa</taxon>
        <taxon>Arthropoda</taxon>
        <taxon>Hexapoda</taxon>
        <taxon>Insecta</taxon>
        <taxon>Pterygota</taxon>
        <taxon>Neoptera</taxon>
        <taxon>Endopterygota</taxon>
        <taxon>Diptera</taxon>
        <taxon>Nematocera</taxon>
        <taxon>Chironomoidea</taxon>
        <taxon>Chironomidae</taxon>
        <taxon>Chironominae</taxon>
        <taxon>Polypedilum</taxon>
        <taxon>Polypedilum</taxon>
    </lineage>
</organism>
<dbReference type="Proteomes" id="UP001107558">
    <property type="component" value="Chromosome 4"/>
</dbReference>
<keyword evidence="5 8" id="KW-0472">Membrane</keyword>
<dbReference type="GO" id="GO:0007635">
    <property type="term" value="P:chemosensory behavior"/>
    <property type="evidence" value="ECO:0007669"/>
    <property type="project" value="TreeGrafter"/>
</dbReference>
<proteinExistence type="predicted"/>
<gene>
    <name evidence="9" type="ORF">PVAND_014499</name>
</gene>
<feature type="transmembrane region" description="Helical" evidence="8">
    <location>
        <begin position="200"/>
        <end position="218"/>
    </location>
</feature>
<evidence type="ECO:0000256" key="8">
    <source>
        <dbReference type="SAM" id="Phobius"/>
    </source>
</evidence>
<feature type="transmembrane region" description="Helical" evidence="8">
    <location>
        <begin position="97"/>
        <end position="117"/>
    </location>
</feature>
<accession>A0A9J6BA62</accession>
<dbReference type="GO" id="GO:0007165">
    <property type="term" value="P:signal transduction"/>
    <property type="evidence" value="ECO:0007669"/>
    <property type="project" value="UniProtKB-KW"/>
</dbReference>
<keyword evidence="7" id="KW-0807">Transducer</keyword>